<gene>
    <name evidence="2" type="ORF">ACFODX_07150</name>
</gene>
<sequence length="484" mass="52517">MDNKSRRDFLKNTGLGVGGAALAGAIPGLNISAARASDLVNPVDPLAPKEPHFPAKIKSVIWLHQNGAPSTLDLYDYKPELVKNAGKGVPDSFLKGIKTSTQGGVNELFVSNKRSWKQYGDSGAWFSDLLPNLANHADKLTFIKSSVTIGATHDISILKLNTGDLNPGRPSLGAWISYALGTANPDLPPYVVLYNGASEPRAGSVNWHSGFLPAVYQGTAFRPGASPIYYLDRPELRSALQQRNSLDLLNKLNQLGASNRPLDSELKARLRSYELADRMQVAAPEAVDLNKESDATKKLYGIDDPISSSYGTTLLRARRLVERGVRFIQVVSGAPDGETEITSWDAHDDLDKNHGLMAKMVDKPIAGLLEDLKSLGLLETTLVVWTSEFSRTPWGESGTGRDHNPWGYTQWMAGGGLKAGFTYGATDELGVQVADKDTAVDTYDLHATVLHLMGLNHLKTTYINNGRSERPTVVFGKVVKDILA</sequence>
<dbReference type="PANTHER" id="PTHR43737">
    <property type="entry name" value="BLL7424 PROTEIN"/>
    <property type="match status" value="1"/>
</dbReference>
<reference evidence="3" key="1">
    <citation type="journal article" date="2019" name="Int. J. Syst. Evol. Microbiol.">
        <title>The Global Catalogue of Microorganisms (GCM) 10K type strain sequencing project: providing services to taxonomists for standard genome sequencing and annotation.</title>
        <authorList>
            <consortium name="The Broad Institute Genomics Platform"/>
            <consortium name="The Broad Institute Genome Sequencing Center for Infectious Disease"/>
            <person name="Wu L."/>
            <person name="Ma J."/>
        </authorList>
    </citation>
    <scope>NUCLEOTIDE SEQUENCE [LARGE SCALE GENOMIC DNA]</scope>
    <source>
        <strain evidence="3">KCTC 52237</strain>
    </source>
</reference>
<dbReference type="PROSITE" id="PS51318">
    <property type="entry name" value="TAT"/>
    <property type="match status" value="1"/>
</dbReference>
<accession>A0ABV7FHF5</accession>
<dbReference type="Proteomes" id="UP001595555">
    <property type="component" value="Unassembled WGS sequence"/>
</dbReference>
<protein>
    <submittedName>
        <fullName evidence="2">DUF1501 domain-containing protein</fullName>
    </submittedName>
</protein>
<name>A0ABV7FHF5_9GAMM</name>
<dbReference type="Pfam" id="PF07394">
    <property type="entry name" value="DUF1501"/>
    <property type="match status" value="1"/>
</dbReference>
<evidence type="ECO:0000313" key="3">
    <source>
        <dbReference type="Proteomes" id="UP001595555"/>
    </source>
</evidence>
<evidence type="ECO:0000256" key="1">
    <source>
        <dbReference type="ARBA" id="ARBA00022729"/>
    </source>
</evidence>
<keyword evidence="3" id="KW-1185">Reference proteome</keyword>
<dbReference type="InterPro" id="IPR017850">
    <property type="entry name" value="Alkaline_phosphatase_core_sf"/>
</dbReference>
<comment type="caution">
    <text evidence="2">The sequence shown here is derived from an EMBL/GenBank/DDBJ whole genome shotgun (WGS) entry which is preliminary data.</text>
</comment>
<dbReference type="PANTHER" id="PTHR43737:SF1">
    <property type="entry name" value="DUF1501 DOMAIN-CONTAINING PROTEIN"/>
    <property type="match status" value="1"/>
</dbReference>
<dbReference type="InterPro" id="IPR010869">
    <property type="entry name" value="DUF1501"/>
</dbReference>
<dbReference type="EMBL" id="JBHRTF010000003">
    <property type="protein sequence ID" value="MFC3115329.1"/>
    <property type="molecule type" value="Genomic_DNA"/>
</dbReference>
<evidence type="ECO:0000313" key="2">
    <source>
        <dbReference type="EMBL" id="MFC3115329.1"/>
    </source>
</evidence>
<dbReference type="NCBIfam" id="TIGR01409">
    <property type="entry name" value="TAT_signal_seq"/>
    <property type="match status" value="1"/>
</dbReference>
<dbReference type="Gene3D" id="3.40.720.10">
    <property type="entry name" value="Alkaline Phosphatase, subunit A"/>
    <property type="match status" value="1"/>
</dbReference>
<dbReference type="SUPFAM" id="SSF53649">
    <property type="entry name" value="Alkaline phosphatase-like"/>
    <property type="match status" value="1"/>
</dbReference>
<dbReference type="InterPro" id="IPR006311">
    <property type="entry name" value="TAT_signal"/>
</dbReference>
<organism evidence="2 3">
    <name type="scientific">Cellvibrio fontiphilus</name>
    <dbReference type="NCBI Taxonomy" id="1815559"/>
    <lineage>
        <taxon>Bacteria</taxon>
        <taxon>Pseudomonadati</taxon>
        <taxon>Pseudomonadota</taxon>
        <taxon>Gammaproteobacteria</taxon>
        <taxon>Cellvibrionales</taxon>
        <taxon>Cellvibrionaceae</taxon>
        <taxon>Cellvibrio</taxon>
    </lineage>
</organism>
<proteinExistence type="predicted"/>
<dbReference type="RefSeq" id="WP_378117525.1">
    <property type="nucleotide sequence ID" value="NZ_JBHRTF010000003.1"/>
</dbReference>
<dbReference type="InterPro" id="IPR019546">
    <property type="entry name" value="TAT_signal_bac_arc"/>
</dbReference>
<keyword evidence="1" id="KW-0732">Signal</keyword>